<feature type="compositionally biased region" description="Polar residues" evidence="1">
    <location>
        <begin position="1"/>
        <end position="13"/>
    </location>
</feature>
<dbReference type="Proteomes" id="UP000758611">
    <property type="component" value="Unassembled WGS sequence"/>
</dbReference>
<feature type="region of interest" description="Disordered" evidence="1">
    <location>
        <begin position="1"/>
        <end position="27"/>
    </location>
</feature>
<reference evidence="2" key="1">
    <citation type="submission" date="2020-04" db="EMBL/GenBank/DDBJ databases">
        <title>Deep metagenomics examines the oral microbiome during advanced dental caries in children, revealing novel taxa and co-occurrences with host molecules.</title>
        <authorList>
            <person name="Baker J.L."/>
            <person name="Morton J.T."/>
            <person name="Dinis M."/>
            <person name="Alvarez R."/>
            <person name="Tran N.C."/>
            <person name="Knight R."/>
            <person name="Edlund A."/>
        </authorList>
    </citation>
    <scope>NUCLEOTIDE SEQUENCE</scope>
    <source>
        <strain evidence="2">JCVI_23_bin.11</strain>
    </source>
</reference>
<gene>
    <name evidence="2" type="ORF">HXM94_00800</name>
</gene>
<organism evidence="2 3">
    <name type="scientific">Parvimonas micra</name>
    <dbReference type="NCBI Taxonomy" id="33033"/>
    <lineage>
        <taxon>Bacteria</taxon>
        <taxon>Bacillati</taxon>
        <taxon>Bacillota</taxon>
        <taxon>Tissierellia</taxon>
        <taxon>Tissierellales</taxon>
        <taxon>Peptoniphilaceae</taxon>
        <taxon>Parvimonas</taxon>
    </lineage>
</organism>
<sequence length="365" mass="40783">MVKQVSRNWSVVPTGTHKGAGENKNKNLPDDSGYITFTSSLGFLYKQKENAAKKKKPNSYLLGVLSCGDGYDSVKKRLNFYGLFGKSSQNSPSKGFKHGKLTKLFLFGGKVTTFQSNRLNEFMAAIERSLGDENATAKNHRNSPKYEEALKRAEFTQIIVQAKFDSQYFSIDEEDESIGSLSLGYVVFATGKKPVVANLHPSDSDDLVDVVIDGKDVKADPIDKGAVSFSATRSYLKNYNGSEFANLRMIKKDDQSFWAVTLGSFETVSLTEDFFKFFDQETIDKIKETDYVKFSGIIKSEMDIDRILNVDSYGDAILVVTGAISVDEDDNSLRFHESEPNNEGKTFKSAIFKVRQSTIYTQKLL</sequence>
<name>A0A930DZG3_9FIRM</name>
<evidence type="ECO:0000313" key="3">
    <source>
        <dbReference type="Proteomes" id="UP000758611"/>
    </source>
</evidence>
<dbReference type="AlphaFoldDB" id="A0A930DZG3"/>
<protein>
    <submittedName>
        <fullName evidence="2">Uncharacterized protein</fullName>
    </submittedName>
</protein>
<evidence type="ECO:0000256" key="1">
    <source>
        <dbReference type="SAM" id="MobiDB-lite"/>
    </source>
</evidence>
<accession>A0A930DZG3</accession>
<evidence type="ECO:0000313" key="2">
    <source>
        <dbReference type="EMBL" id="MBF1306313.1"/>
    </source>
</evidence>
<dbReference type="RefSeq" id="WP_278476798.1">
    <property type="nucleotide sequence ID" value="NZ_JABZRE010000001.1"/>
</dbReference>
<dbReference type="EMBL" id="JABZRE010000001">
    <property type="protein sequence ID" value="MBF1306313.1"/>
    <property type="molecule type" value="Genomic_DNA"/>
</dbReference>
<proteinExistence type="predicted"/>
<comment type="caution">
    <text evidence="2">The sequence shown here is derived from an EMBL/GenBank/DDBJ whole genome shotgun (WGS) entry which is preliminary data.</text>
</comment>